<dbReference type="AlphaFoldDB" id="A0A0N7KJ92"/>
<protein>
    <submittedName>
        <fullName evidence="2">Os04g0483550 protein</fullName>
    </submittedName>
</protein>
<feature type="region of interest" description="Disordered" evidence="1">
    <location>
        <begin position="106"/>
        <end position="147"/>
    </location>
</feature>
<dbReference type="PaxDb" id="39947-A0A0N7KJ92"/>
<feature type="non-terminal residue" evidence="2">
    <location>
        <position position="147"/>
    </location>
</feature>
<evidence type="ECO:0000313" key="3">
    <source>
        <dbReference type="Proteomes" id="UP000059680"/>
    </source>
</evidence>
<proteinExistence type="predicted"/>
<organism evidence="2 3">
    <name type="scientific">Oryza sativa subsp. japonica</name>
    <name type="common">Rice</name>
    <dbReference type="NCBI Taxonomy" id="39947"/>
    <lineage>
        <taxon>Eukaryota</taxon>
        <taxon>Viridiplantae</taxon>
        <taxon>Streptophyta</taxon>
        <taxon>Embryophyta</taxon>
        <taxon>Tracheophyta</taxon>
        <taxon>Spermatophyta</taxon>
        <taxon>Magnoliopsida</taxon>
        <taxon>Liliopsida</taxon>
        <taxon>Poales</taxon>
        <taxon>Poaceae</taxon>
        <taxon>BOP clade</taxon>
        <taxon>Oryzoideae</taxon>
        <taxon>Oryzeae</taxon>
        <taxon>Oryzinae</taxon>
        <taxon>Oryza</taxon>
        <taxon>Oryza sativa</taxon>
    </lineage>
</organism>
<accession>A0A0N7KJ92</accession>
<gene>
    <name evidence="2" type="ordered locus">Os04g0483550</name>
    <name evidence="2" type="ORF">OSNPB_040483550</name>
</gene>
<reference evidence="3" key="1">
    <citation type="journal article" date="2005" name="Nature">
        <title>The map-based sequence of the rice genome.</title>
        <authorList>
            <consortium name="International rice genome sequencing project (IRGSP)"/>
            <person name="Matsumoto T."/>
            <person name="Wu J."/>
            <person name="Kanamori H."/>
            <person name="Katayose Y."/>
            <person name="Fujisawa M."/>
            <person name="Namiki N."/>
            <person name="Mizuno H."/>
            <person name="Yamamoto K."/>
            <person name="Antonio B.A."/>
            <person name="Baba T."/>
            <person name="Sakata K."/>
            <person name="Nagamura Y."/>
            <person name="Aoki H."/>
            <person name="Arikawa K."/>
            <person name="Arita K."/>
            <person name="Bito T."/>
            <person name="Chiden Y."/>
            <person name="Fujitsuka N."/>
            <person name="Fukunaka R."/>
            <person name="Hamada M."/>
            <person name="Harada C."/>
            <person name="Hayashi A."/>
            <person name="Hijishita S."/>
            <person name="Honda M."/>
            <person name="Hosokawa S."/>
            <person name="Ichikawa Y."/>
            <person name="Idonuma A."/>
            <person name="Iijima M."/>
            <person name="Ikeda M."/>
            <person name="Ikeno M."/>
            <person name="Ito K."/>
            <person name="Ito S."/>
            <person name="Ito T."/>
            <person name="Ito Y."/>
            <person name="Ito Y."/>
            <person name="Iwabuchi A."/>
            <person name="Kamiya K."/>
            <person name="Karasawa W."/>
            <person name="Kurita K."/>
            <person name="Katagiri S."/>
            <person name="Kikuta A."/>
            <person name="Kobayashi H."/>
            <person name="Kobayashi N."/>
            <person name="Machita K."/>
            <person name="Maehara T."/>
            <person name="Masukawa M."/>
            <person name="Mizubayashi T."/>
            <person name="Mukai Y."/>
            <person name="Nagasaki H."/>
            <person name="Nagata Y."/>
            <person name="Naito S."/>
            <person name="Nakashima M."/>
            <person name="Nakama Y."/>
            <person name="Nakamichi Y."/>
            <person name="Nakamura M."/>
            <person name="Meguro A."/>
            <person name="Negishi M."/>
            <person name="Ohta I."/>
            <person name="Ohta T."/>
            <person name="Okamoto M."/>
            <person name="Ono N."/>
            <person name="Saji S."/>
            <person name="Sakaguchi M."/>
            <person name="Sakai K."/>
            <person name="Shibata M."/>
            <person name="Shimokawa T."/>
            <person name="Song J."/>
            <person name="Takazaki Y."/>
            <person name="Terasawa K."/>
            <person name="Tsugane M."/>
            <person name="Tsuji K."/>
            <person name="Ueda S."/>
            <person name="Waki K."/>
            <person name="Yamagata H."/>
            <person name="Yamamoto M."/>
            <person name="Yamamoto S."/>
            <person name="Yamane H."/>
            <person name="Yoshiki S."/>
            <person name="Yoshihara R."/>
            <person name="Yukawa K."/>
            <person name="Zhong H."/>
            <person name="Yano M."/>
            <person name="Yuan Q."/>
            <person name="Ouyang S."/>
            <person name="Liu J."/>
            <person name="Jones K.M."/>
            <person name="Gansberger K."/>
            <person name="Moffat K."/>
            <person name="Hill J."/>
            <person name="Bera J."/>
            <person name="Fadrosh D."/>
            <person name="Jin S."/>
            <person name="Johri S."/>
            <person name="Kim M."/>
            <person name="Overton L."/>
            <person name="Reardon M."/>
            <person name="Tsitrin T."/>
            <person name="Vuong H."/>
            <person name="Weaver B."/>
            <person name="Ciecko A."/>
            <person name="Tallon L."/>
            <person name="Jackson J."/>
            <person name="Pai G."/>
            <person name="Aken S.V."/>
            <person name="Utterback T."/>
            <person name="Reidmuller S."/>
            <person name="Feldblyum T."/>
            <person name="Hsiao J."/>
            <person name="Zismann V."/>
            <person name="Iobst S."/>
            <person name="de Vazeille A.R."/>
            <person name="Buell C.R."/>
            <person name="Ying K."/>
            <person name="Li Y."/>
            <person name="Lu T."/>
            <person name="Huang Y."/>
            <person name="Zhao Q."/>
            <person name="Feng Q."/>
            <person name="Zhang L."/>
            <person name="Zhu J."/>
            <person name="Weng Q."/>
            <person name="Mu J."/>
            <person name="Lu Y."/>
            <person name="Fan D."/>
            <person name="Liu Y."/>
            <person name="Guan J."/>
            <person name="Zhang Y."/>
            <person name="Yu S."/>
            <person name="Liu X."/>
            <person name="Zhang Y."/>
            <person name="Hong G."/>
            <person name="Han B."/>
            <person name="Choisne N."/>
            <person name="Demange N."/>
            <person name="Orjeda G."/>
            <person name="Samain S."/>
            <person name="Cattolico L."/>
            <person name="Pelletier E."/>
            <person name="Couloux A."/>
            <person name="Segurens B."/>
            <person name="Wincker P."/>
            <person name="D'Hont A."/>
            <person name="Scarpelli C."/>
            <person name="Weissenbach J."/>
            <person name="Salanoubat M."/>
            <person name="Quetier F."/>
            <person name="Yu Y."/>
            <person name="Kim H.R."/>
            <person name="Rambo T."/>
            <person name="Currie J."/>
            <person name="Collura K."/>
            <person name="Luo M."/>
            <person name="Yang T."/>
            <person name="Ammiraju J.S.S."/>
            <person name="Engler F."/>
            <person name="Soderlund C."/>
            <person name="Wing R.A."/>
            <person name="Palmer L.E."/>
            <person name="de la Bastide M."/>
            <person name="Spiegel L."/>
            <person name="Nascimento L."/>
            <person name="Zutavern T."/>
            <person name="O'Shaughnessy A."/>
            <person name="Dike S."/>
            <person name="Dedhia N."/>
            <person name="Preston R."/>
            <person name="Balija V."/>
            <person name="McCombie W.R."/>
            <person name="Chow T."/>
            <person name="Chen H."/>
            <person name="Chung M."/>
            <person name="Chen C."/>
            <person name="Shaw J."/>
            <person name="Wu H."/>
            <person name="Hsiao K."/>
            <person name="Chao Y."/>
            <person name="Chu M."/>
            <person name="Cheng C."/>
            <person name="Hour A."/>
            <person name="Lee P."/>
            <person name="Lin S."/>
            <person name="Lin Y."/>
            <person name="Liou J."/>
            <person name="Liu S."/>
            <person name="Hsing Y."/>
            <person name="Raghuvanshi S."/>
            <person name="Mohanty A."/>
            <person name="Bharti A.K."/>
            <person name="Gaur A."/>
            <person name="Gupta V."/>
            <person name="Kumar D."/>
            <person name="Ravi V."/>
            <person name="Vij S."/>
            <person name="Kapur A."/>
            <person name="Khurana P."/>
            <person name="Khurana P."/>
            <person name="Khurana J.P."/>
            <person name="Tyagi A.K."/>
            <person name="Gaikwad K."/>
            <person name="Singh A."/>
            <person name="Dalal V."/>
            <person name="Srivastava S."/>
            <person name="Dixit A."/>
            <person name="Pal A.K."/>
            <person name="Ghazi I.A."/>
            <person name="Yadav M."/>
            <person name="Pandit A."/>
            <person name="Bhargava A."/>
            <person name="Sureshbabu K."/>
            <person name="Batra K."/>
            <person name="Sharma T.R."/>
            <person name="Mohapatra T."/>
            <person name="Singh N.K."/>
            <person name="Messing J."/>
            <person name="Nelson A.B."/>
            <person name="Fuks G."/>
            <person name="Kavchok S."/>
            <person name="Keizer G."/>
            <person name="Linton E."/>
            <person name="Llaca V."/>
            <person name="Song R."/>
            <person name="Tanyolac B."/>
            <person name="Young S."/>
            <person name="Ho-Il K."/>
            <person name="Hahn J.H."/>
            <person name="Sangsakoo G."/>
            <person name="Vanavichit A."/>
            <person name="de Mattos Luiz.A.T."/>
            <person name="Zimmer P.D."/>
            <person name="Malone G."/>
            <person name="Dellagostin O."/>
            <person name="de Oliveira A.C."/>
            <person name="Bevan M."/>
            <person name="Bancroft I."/>
            <person name="Minx P."/>
            <person name="Cordum H."/>
            <person name="Wilson R."/>
            <person name="Cheng Z."/>
            <person name="Jin W."/>
            <person name="Jiang J."/>
            <person name="Leong S.A."/>
            <person name="Iwama H."/>
            <person name="Gojobori T."/>
            <person name="Itoh T."/>
            <person name="Niimura Y."/>
            <person name="Fujii Y."/>
            <person name="Habara T."/>
            <person name="Sakai H."/>
            <person name="Sato Y."/>
            <person name="Wilson G."/>
            <person name="Kumar K."/>
            <person name="McCouch S."/>
            <person name="Juretic N."/>
            <person name="Hoen D."/>
            <person name="Wright S."/>
            <person name="Bruskiewich R."/>
            <person name="Bureau T."/>
            <person name="Miyao A."/>
            <person name="Hirochika H."/>
            <person name="Nishikawa T."/>
            <person name="Kadowaki K."/>
            <person name="Sugiura M."/>
            <person name="Burr B."/>
            <person name="Sasaki T."/>
        </authorList>
    </citation>
    <scope>NUCLEOTIDE SEQUENCE [LARGE SCALE GENOMIC DNA]</scope>
    <source>
        <strain evidence="3">cv. Nipponbare</strain>
    </source>
</reference>
<keyword evidence="3" id="KW-1185">Reference proteome</keyword>
<dbReference type="InParanoid" id="A0A0N7KJ92"/>
<dbReference type="Proteomes" id="UP000059680">
    <property type="component" value="Chromosome 4"/>
</dbReference>
<dbReference type="EMBL" id="AP014960">
    <property type="protein sequence ID" value="BAS89769.1"/>
    <property type="molecule type" value="Genomic_DNA"/>
</dbReference>
<sequence>MAISYLALHIDAFVLVLNIEASRELINIRLGGGVDAVERVGRQDGGGAGADVDDGAALALHHAWEHGVGDPGERLDVEADEVAHQLLVHLVEVARVRVRHAGAVDEHADVEPADGVPERGHLGGEALGGEVEHEGADLGPGVLPPDL</sequence>
<feature type="compositionally biased region" description="Basic and acidic residues" evidence="1">
    <location>
        <begin position="106"/>
        <end position="122"/>
    </location>
</feature>
<evidence type="ECO:0000313" key="2">
    <source>
        <dbReference type="EMBL" id="BAS89769.1"/>
    </source>
</evidence>
<evidence type="ECO:0000256" key="1">
    <source>
        <dbReference type="SAM" id="MobiDB-lite"/>
    </source>
</evidence>
<reference evidence="2 3" key="2">
    <citation type="journal article" date="2013" name="Plant Cell Physiol.">
        <title>Rice Annotation Project Database (RAP-DB): an integrative and interactive database for rice genomics.</title>
        <authorList>
            <person name="Sakai H."/>
            <person name="Lee S.S."/>
            <person name="Tanaka T."/>
            <person name="Numa H."/>
            <person name="Kim J."/>
            <person name="Kawahara Y."/>
            <person name="Wakimoto H."/>
            <person name="Yang C.C."/>
            <person name="Iwamoto M."/>
            <person name="Abe T."/>
            <person name="Yamada Y."/>
            <person name="Muto A."/>
            <person name="Inokuchi H."/>
            <person name="Ikemura T."/>
            <person name="Matsumoto T."/>
            <person name="Sasaki T."/>
            <person name="Itoh T."/>
        </authorList>
    </citation>
    <scope>NUCLEOTIDE SEQUENCE [LARGE SCALE GENOMIC DNA]</scope>
    <source>
        <strain evidence="3">cv. Nipponbare</strain>
    </source>
</reference>
<dbReference type="Gramene" id="Os04t0483550-00">
    <property type="protein sequence ID" value="Os04t0483550-00"/>
    <property type="gene ID" value="Os04g0483550"/>
</dbReference>
<reference evidence="2 3" key="3">
    <citation type="journal article" date="2013" name="Rice">
        <title>Improvement of the Oryza sativa Nipponbare reference genome using next generation sequence and optical map data.</title>
        <authorList>
            <person name="Kawahara Y."/>
            <person name="de la Bastide M."/>
            <person name="Hamilton J.P."/>
            <person name="Kanamori H."/>
            <person name="McCombie W.R."/>
            <person name="Ouyang S."/>
            <person name="Schwartz D.C."/>
            <person name="Tanaka T."/>
            <person name="Wu J."/>
            <person name="Zhou S."/>
            <person name="Childs K.L."/>
            <person name="Davidson R.M."/>
            <person name="Lin H."/>
            <person name="Quesada-Ocampo L."/>
            <person name="Vaillancourt B."/>
            <person name="Sakai H."/>
            <person name="Lee S.S."/>
            <person name="Kim J."/>
            <person name="Numa H."/>
            <person name="Itoh T."/>
            <person name="Buell C.R."/>
            <person name="Matsumoto T."/>
        </authorList>
    </citation>
    <scope>NUCLEOTIDE SEQUENCE [LARGE SCALE GENOMIC DNA]</scope>
    <source>
        <strain evidence="3">cv. Nipponbare</strain>
    </source>
</reference>
<name>A0A0N7KJ92_ORYSJ</name>